<dbReference type="EMBL" id="JAKREW010000022">
    <property type="protein sequence ID" value="MCG7507281.1"/>
    <property type="molecule type" value="Genomic_DNA"/>
</dbReference>
<name>A0ABS9QIN5_9HYPH</name>
<proteinExistence type="predicted"/>
<feature type="DNA-binding region" description="H-T-H motif" evidence="2">
    <location>
        <begin position="13"/>
        <end position="32"/>
    </location>
</feature>
<evidence type="ECO:0000313" key="4">
    <source>
        <dbReference type="EMBL" id="MCG7507281.1"/>
    </source>
</evidence>
<dbReference type="Gene3D" id="1.10.357.10">
    <property type="entry name" value="Tetracycline Repressor, domain 2"/>
    <property type="match status" value="1"/>
</dbReference>
<evidence type="ECO:0000256" key="2">
    <source>
        <dbReference type="PROSITE-ProRule" id="PRU00335"/>
    </source>
</evidence>
<dbReference type="SUPFAM" id="SSF46689">
    <property type="entry name" value="Homeodomain-like"/>
    <property type="match status" value="1"/>
</dbReference>
<evidence type="ECO:0000256" key="1">
    <source>
        <dbReference type="ARBA" id="ARBA00023125"/>
    </source>
</evidence>
<dbReference type="PROSITE" id="PS50977">
    <property type="entry name" value="HTH_TETR_2"/>
    <property type="match status" value="1"/>
</dbReference>
<evidence type="ECO:0000313" key="5">
    <source>
        <dbReference type="Proteomes" id="UP001201701"/>
    </source>
</evidence>
<dbReference type="InterPro" id="IPR009057">
    <property type="entry name" value="Homeodomain-like_sf"/>
</dbReference>
<dbReference type="Proteomes" id="UP001201701">
    <property type="component" value="Unassembled WGS sequence"/>
</dbReference>
<sequence>MAIVRQDGADALSLVTLAAKAGVSRPVAYDHFSTRAGLLLALFQRLEAQYVQALHEALATAPPELDATADIMSKAYFNCLANLGPEAPAISAALKGSEEMASQQRAMIDEYVGIMCQALKPFTGLDSKGLRLACIGLLGAAEAIAREQQEGRTKQAAAIAAFSSLIAKSVGK</sequence>
<evidence type="ECO:0000259" key="3">
    <source>
        <dbReference type="PROSITE" id="PS50977"/>
    </source>
</evidence>
<gene>
    <name evidence="4" type="ORF">L4923_19805</name>
</gene>
<organism evidence="4 5">
    <name type="scientific">Mesorhizobium retamae</name>
    <dbReference type="NCBI Taxonomy" id="2912854"/>
    <lineage>
        <taxon>Bacteria</taxon>
        <taxon>Pseudomonadati</taxon>
        <taxon>Pseudomonadota</taxon>
        <taxon>Alphaproteobacteria</taxon>
        <taxon>Hyphomicrobiales</taxon>
        <taxon>Phyllobacteriaceae</taxon>
        <taxon>Mesorhizobium</taxon>
    </lineage>
</organism>
<comment type="caution">
    <text evidence="4">The sequence shown here is derived from an EMBL/GenBank/DDBJ whole genome shotgun (WGS) entry which is preliminary data.</text>
</comment>
<keyword evidence="5" id="KW-1185">Reference proteome</keyword>
<reference evidence="4 5" key="1">
    <citation type="submission" date="2022-02" db="EMBL/GenBank/DDBJ databases">
        <title>Draft genome sequence of Mezorhizobium retamae strain IRAMC:0171 isolated from Retama raetam nodules.</title>
        <authorList>
            <person name="Bengaied R."/>
            <person name="Sbissi I."/>
            <person name="Huber K."/>
            <person name="Ghodbane F."/>
            <person name="Nouioui I."/>
            <person name="Tarhouni M."/>
            <person name="Gtari M."/>
        </authorList>
    </citation>
    <scope>NUCLEOTIDE SEQUENCE [LARGE SCALE GENOMIC DNA]</scope>
    <source>
        <strain evidence="4 5">IRAMC:0171</strain>
    </source>
</reference>
<accession>A0ABS9QIN5</accession>
<feature type="domain" description="HTH tetR-type" evidence="3">
    <location>
        <begin position="1"/>
        <end position="50"/>
    </location>
</feature>
<protein>
    <submittedName>
        <fullName evidence="4">TetR/AcrR family transcriptional regulator</fullName>
    </submittedName>
</protein>
<keyword evidence="1 2" id="KW-0238">DNA-binding</keyword>
<dbReference type="Pfam" id="PF00440">
    <property type="entry name" value="TetR_N"/>
    <property type="match status" value="1"/>
</dbReference>
<dbReference type="InterPro" id="IPR001647">
    <property type="entry name" value="HTH_TetR"/>
</dbReference>